<keyword evidence="2" id="KW-1185">Reference proteome</keyword>
<name>A0ABT0UIW6_9ACTN</name>
<dbReference type="Proteomes" id="UP001431429">
    <property type="component" value="Unassembled WGS sequence"/>
</dbReference>
<dbReference type="EMBL" id="JAMQAW010000003">
    <property type="protein sequence ID" value="MCM2387550.1"/>
    <property type="molecule type" value="Genomic_DNA"/>
</dbReference>
<accession>A0ABT0UIW6</accession>
<proteinExistence type="predicted"/>
<dbReference type="RefSeq" id="WP_250917909.1">
    <property type="nucleotide sequence ID" value="NZ_JAMQAW010000003.1"/>
</dbReference>
<protein>
    <submittedName>
        <fullName evidence="1">Uncharacterized protein</fullName>
    </submittedName>
</protein>
<organism evidence="1 2">
    <name type="scientific">Streptomyces albipurpureus</name>
    <dbReference type="NCBI Taxonomy" id="2897419"/>
    <lineage>
        <taxon>Bacteria</taxon>
        <taxon>Bacillati</taxon>
        <taxon>Actinomycetota</taxon>
        <taxon>Actinomycetes</taxon>
        <taxon>Kitasatosporales</taxon>
        <taxon>Streptomycetaceae</taxon>
        <taxon>Streptomyces</taxon>
    </lineage>
</organism>
<evidence type="ECO:0000313" key="2">
    <source>
        <dbReference type="Proteomes" id="UP001431429"/>
    </source>
</evidence>
<reference evidence="1" key="1">
    <citation type="submission" date="2022-06" db="EMBL/GenBank/DDBJ databases">
        <title>Genome public.</title>
        <authorList>
            <person name="Sun Q."/>
        </authorList>
    </citation>
    <scope>NUCLEOTIDE SEQUENCE</scope>
    <source>
        <strain evidence="1">CWNU-1</strain>
    </source>
</reference>
<gene>
    <name evidence="1" type="ORF">NBG84_04365</name>
</gene>
<comment type="caution">
    <text evidence="1">The sequence shown here is derived from an EMBL/GenBank/DDBJ whole genome shotgun (WGS) entry which is preliminary data.</text>
</comment>
<sequence length="52" mass="5661">MSGVFDAFQERALPEPDFVSVRGANSSHPQVRLGQAHSSVPVGLGGWQRLVW</sequence>
<evidence type="ECO:0000313" key="1">
    <source>
        <dbReference type="EMBL" id="MCM2387550.1"/>
    </source>
</evidence>